<proteinExistence type="inferred from homology"/>
<feature type="active site" evidence="5">
    <location>
        <position position="18"/>
    </location>
</feature>
<sequence length="94" mass="10113">MIRRSIVVHGNVQGVGFRYSARREAERLGVAGWVRNRPDGAVEAEIEGDEASVTELIDWFTAGPAGAIVSGTDVAEREPLGEHAFRIIGWPVAG</sequence>
<evidence type="ECO:0000256" key="5">
    <source>
        <dbReference type="PROSITE-ProRule" id="PRU00520"/>
    </source>
</evidence>
<dbReference type="Gene3D" id="3.30.70.100">
    <property type="match status" value="1"/>
</dbReference>
<dbReference type="PANTHER" id="PTHR47268">
    <property type="entry name" value="ACYLPHOSPHATASE"/>
    <property type="match status" value="1"/>
</dbReference>
<organism evidence="9 10">
    <name type="scientific">Agromyces albus</name>
    <dbReference type="NCBI Taxonomy" id="205332"/>
    <lineage>
        <taxon>Bacteria</taxon>
        <taxon>Bacillati</taxon>
        <taxon>Actinomycetota</taxon>
        <taxon>Actinomycetes</taxon>
        <taxon>Micrococcales</taxon>
        <taxon>Microbacteriaceae</taxon>
        <taxon>Agromyces</taxon>
    </lineage>
</organism>
<evidence type="ECO:0000256" key="4">
    <source>
        <dbReference type="ARBA" id="ARBA00047645"/>
    </source>
</evidence>
<evidence type="ECO:0000313" key="9">
    <source>
        <dbReference type="EMBL" id="RXZ67664.1"/>
    </source>
</evidence>
<dbReference type="AlphaFoldDB" id="A0A4Q2KQI3"/>
<dbReference type="Proteomes" id="UP000293865">
    <property type="component" value="Unassembled WGS sequence"/>
</dbReference>
<comment type="catalytic activity">
    <reaction evidence="4 5 6">
        <text>an acyl phosphate + H2O = a carboxylate + phosphate + H(+)</text>
        <dbReference type="Rhea" id="RHEA:14965"/>
        <dbReference type="ChEBI" id="CHEBI:15377"/>
        <dbReference type="ChEBI" id="CHEBI:15378"/>
        <dbReference type="ChEBI" id="CHEBI:29067"/>
        <dbReference type="ChEBI" id="CHEBI:43474"/>
        <dbReference type="ChEBI" id="CHEBI:59918"/>
        <dbReference type="EC" id="3.6.1.7"/>
    </reaction>
</comment>
<feature type="active site" evidence="5">
    <location>
        <position position="36"/>
    </location>
</feature>
<keyword evidence="5 6" id="KW-0378">Hydrolase</keyword>
<comment type="caution">
    <text evidence="9">The sequence shown here is derived from an EMBL/GenBank/DDBJ whole genome shotgun (WGS) entry which is preliminary data.</text>
</comment>
<dbReference type="Pfam" id="PF00708">
    <property type="entry name" value="Acylphosphatase"/>
    <property type="match status" value="1"/>
</dbReference>
<dbReference type="GO" id="GO:0003998">
    <property type="term" value="F:acylphosphatase activity"/>
    <property type="evidence" value="ECO:0007669"/>
    <property type="project" value="UniProtKB-EC"/>
</dbReference>
<dbReference type="EC" id="3.6.1.7" evidence="2 5"/>
<feature type="domain" description="Acylphosphatase-like" evidence="8">
    <location>
        <begin position="3"/>
        <end position="89"/>
    </location>
</feature>
<evidence type="ECO:0000256" key="2">
    <source>
        <dbReference type="ARBA" id="ARBA00012150"/>
    </source>
</evidence>
<reference evidence="9 10" key="1">
    <citation type="submission" date="2019-01" db="EMBL/GenBank/DDBJ databases">
        <title>Agromyces.</title>
        <authorList>
            <person name="Li J."/>
        </authorList>
    </citation>
    <scope>NUCLEOTIDE SEQUENCE [LARGE SCALE GENOMIC DNA]</scope>
    <source>
        <strain evidence="9 10">DSM 15934</strain>
    </source>
</reference>
<accession>A0A4Q2KQI3</accession>
<dbReference type="PROSITE" id="PS51160">
    <property type="entry name" value="ACYLPHOSPHATASE_3"/>
    <property type="match status" value="1"/>
</dbReference>
<dbReference type="SUPFAM" id="SSF54975">
    <property type="entry name" value="Acylphosphatase/BLUF domain-like"/>
    <property type="match status" value="1"/>
</dbReference>
<dbReference type="InterPro" id="IPR020456">
    <property type="entry name" value="Acylphosphatase"/>
</dbReference>
<dbReference type="OrthoDB" id="3182027at2"/>
<dbReference type="PROSITE" id="PS00151">
    <property type="entry name" value="ACYLPHOSPHATASE_2"/>
    <property type="match status" value="1"/>
</dbReference>
<comment type="similarity">
    <text evidence="1 7">Belongs to the acylphosphatase family.</text>
</comment>
<evidence type="ECO:0000313" key="10">
    <source>
        <dbReference type="Proteomes" id="UP000293865"/>
    </source>
</evidence>
<dbReference type="InterPro" id="IPR036046">
    <property type="entry name" value="Acylphosphatase-like_dom_sf"/>
</dbReference>
<name>A0A4Q2KQI3_9MICO</name>
<dbReference type="PRINTS" id="PR00112">
    <property type="entry name" value="ACYLPHPHTASE"/>
</dbReference>
<evidence type="ECO:0000256" key="7">
    <source>
        <dbReference type="RuleBase" id="RU004168"/>
    </source>
</evidence>
<evidence type="ECO:0000259" key="8">
    <source>
        <dbReference type="PROSITE" id="PS51160"/>
    </source>
</evidence>
<dbReference type="PROSITE" id="PS00150">
    <property type="entry name" value="ACYLPHOSPHATASE_1"/>
    <property type="match status" value="1"/>
</dbReference>
<dbReference type="EMBL" id="SDPN01000042">
    <property type="protein sequence ID" value="RXZ67664.1"/>
    <property type="molecule type" value="Genomic_DNA"/>
</dbReference>
<evidence type="ECO:0000256" key="3">
    <source>
        <dbReference type="ARBA" id="ARBA00015991"/>
    </source>
</evidence>
<protein>
    <recommendedName>
        <fullName evidence="3 5">Acylphosphatase</fullName>
        <ecNumber evidence="2 5">3.6.1.7</ecNumber>
    </recommendedName>
</protein>
<dbReference type="RefSeq" id="WP_129522050.1">
    <property type="nucleotide sequence ID" value="NZ_SDPN01000042.1"/>
</dbReference>
<dbReference type="PANTHER" id="PTHR47268:SF4">
    <property type="entry name" value="ACYLPHOSPHATASE"/>
    <property type="match status" value="1"/>
</dbReference>
<dbReference type="InterPro" id="IPR017968">
    <property type="entry name" value="Acylphosphatase_CS"/>
</dbReference>
<dbReference type="InterPro" id="IPR001792">
    <property type="entry name" value="Acylphosphatase-like_dom"/>
</dbReference>
<evidence type="ECO:0000256" key="6">
    <source>
        <dbReference type="RuleBase" id="RU000553"/>
    </source>
</evidence>
<evidence type="ECO:0000256" key="1">
    <source>
        <dbReference type="ARBA" id="ARBA00005614"/>
    </source>
</evidence>
<gene>
    <name evidence="9" type="ORF">ESP51_16810</name>
</gene>
<keyword evidence="10" id="KW-1185">Reference proteome</keyword>